<evidence type="ECO:0000256" key="6">
    <source>
        <dbReference type="ARBA" id="ARBA00034125"/>
    </source>
</evidence>
<proteinExistence type="inferred from homology"/>
<dbReference type="KEGG" id="cad:Curi_c17250"/>
<evidence type="ECO:0000256" key="4">
    <source>
        <dbReference type="ARBA" id="ARBA00022989"/>
    </source>
</evidence>
<dbReference type="EMBL" id="CP003326">
    <property type="protein sequence ID" value="AFS78732.1"/>
    <property type="molecule type" value="Genomic_DNA"/>
</dbReference>
<sequence length="257" mass="28025">MGDSAVVKKVINMTMLAGRIMLESSAETYRVEDTIVRLCSTIKCVNYVDVFVIPTGIFLTIGYGDDAMTYIKRTKPKGINLNKIALVNDFSRNFLSSDMSIDDAIDCLDKIDNTSNYSKFTHSLFGGFAGGFSALLFGGVFSDFVWAFIISMIVIYMKSVLLDNVDVVGFVKDFIVSAVGTMLTVLVIRFNFALNLDLIIIGFIMPLVPGYIITNAARDSISGDFLAGLSRASEAVISALSIASGVGIVLNYYSYFL</sequence>
<dbReference type="PANTHER" id="PTHR34390:SF2">
    <property type="entry name" value="SUCCINATE TRANSPORTER SUBUNIT YJJP-RELATED"/>
    <property type="match status" value="1"/>
</dbReference>
<evidence type="ECO:0000256" key="2">
    <source>
        <dbReference type="ARBA" id="ARBA00022475"/>
    </source>
</evidence>
<dbReference type="OrthoDB" id="9813917at2"/>
<feature type="transmembrane region" description="Helical" evidence="7">
    <location>
        <begin position="235"/>
        <end position="255"/>
    </location>
</feature>
<dbReference type="GO" id="GO:0005886">
    <property type="term" value="C:plasma membrane"/>
    <property type="evidence" value="ECO:0007669"/>
    <property type="project" value="UniProtKB-SubCell"/>
</dbReference>
<evidence type="ECO:0000256" key="7">
    <source>
        <dbReference type="SAM" id="Phobius"/>
    </source>
</evidence>
<dbReference type="eggNOG" id="COG2966">
    <property type="taxonomic scope" value="Bacteria"/>
</dbReference>
<dbReference type="Proteomes" id="UP000006094">
    <property type="component" value="Chromosome"/>
</dbReference>
<dbReference type="GO" id="GO:0022857">
    <property type="term" value="F:transmembrane transporter activity"/>
    <property type="evidence" value="ECO:0007669"/>
    <property type="project" value="InterPro"/>
</dbReference>
<reference evidence="9 10" key="1">
    <citation type="journal article" date="2012" name="PLoS ONE">
        <title>The purine-utilizing bacterium Clostridium acidurici 9a: a genome-guided metabolic reconsideration.</title>
        <authorList>
            <person name="Hartwich K."/>
            <person name="Poehlein A."/>
            <person name="Daniel R."/>
        </authorList>
    </citation>
    <scope>NUCLEOTIDE SEQUENCE [LARGE SCALE GENOMIC DNA]</scope>
    <source>
        <strain evidence="10">ATCC 7906 / DSM 604 / BCRC 14475 / CIP 104303 / KCTC 5404 / NCIMB 10678 / 9a</strain>
    </source>
</reference>
<dbReference type="GO" id="GO:0015744">
    <property type="term" value="P:succinate transport"/>
    <property type="evidence" value="ECO:0007669"/>
    <property type="project" value="TreeGrafter"/>
</dbReference>
<feature type="domain" description="Threonine/serine exporter-like N-terminal" evidence="8">
    <location>
        <begin position="13"/>
        <end position="251"/>
    </location>
</feature>
<dbReference type="AlphaFoldDB" id="K0B0X8"/>
<evidence type="ECO:0000256" key="5">
    <source>
        <dbReference type="ARBA" id="ARBA00023136"/>
    </source>
</evidence>
<evidence type="ECO:0000256" key="1">
    <source>
        <dbReference type="ARBA" id="ARBA00004651"/>
    </source>
</evidence>
<keyword evidence="5 7" id="KW-0472">Membrane</keyword>
<organism evidence="9 10">
    <name type="scientific">Gottschalkia acidurici (strain ATCC 7906 / DSM 604 / BCRC 14475 / CIP 104303 / KCTC 5404 / NCIMB 10678 / 9a)</name>
    <name type="common">Clostridium acidurici</name>
    <dbReference type="NCBI Taxonomy" id="1128398"/>
    <lineage>
        <taxon>Bacteria</taxon>
        <taxon>Bacillati</taxon>
        <taxon>Bacillota</taxon>
        <taxon>Tissierellia</taxon>
        <taxon>Tissierellales</taxon>
        <taxon>Gottschalkiaceae</taxon>
        <taxon>Gottschalkia</taxon>
    </lineage>
</organism>
<dbReference type="STRING" id="1128398.Curi_c17250"/>
<keyword evidence="4 7" id="KW-1133">Transmembrane helix</keyword>
<feature type="transmembrane region" description="Helical" evidence="7">
    <location>
        <begin position="198"/>
        <end position="214"/>
    </location>
</feature>
<protein>
    <recommendedName>
        <fullName evidence="8">Threonine/serine exporter-like N-terminal domain-containing protein</fullName>
    </recommendedName>
</protein>
<evidence type="ECO:0000313" key="10">
    <source>
        <dbReference type="Proteomes" id="UP000006094"/>
    </source>
</evidence>
<accession>K0B0X8</accession>
<keyword evidence="2" id="KW-1003">Cell membrane</keyword>
<keyword evidence="10" id="KW-1185">Reference proteome</keyword>
<evidence type="ECO:0000313" key="9">
    <source>
        <dbReference type="EMBL" id="AFS78732.1"/>
    </source>
</evidence>
<comment type="similarity">
    <text evidence="6">Belongs to the ThrE exporter (TC 2.A.79) family.</text>
</comment>
<keyword evidence="3 7" id="KW-0812">Transmembrane</keyword>
<dbReference type="InterPro" id="IPR050539">
    <property type="entry name" value="ThrE_Dicarb/AminoAcid_Exp"/>
</dbReference>
<dbReference type="PANTHER" id="PTHR34390">
    <property type="entry name" value="UPF0442 PROTEIN YJJB-RELATED"/>
    <property type="match status" value="1"/>
</dbReference>
<comment type="subcellular location">
    <subcellularLocation>
        <location evidence="1">Cell membrane</location>
        <topology evidence="1">Multi-pass membrane protein</topology>
    </subcellularLocation>
</comment>
<evidence type="ECO:0000259" key="8">
    <source>
        <dbReference type="Pfam" id="PF06738"/>
    </source>
</evidence>
<dbReference type="Pfam" id="PF06738">
    <property type="entry name" value="ThrE"/>
    <property type="match status" value="1"/>
</dbReference>
<name>K0B0X8_GOTA9</name>
<gene>
    <name evidence="9" type="ordered locus">Curi_c17250</name>
</gene>
<dbReference type="InterPro" id="IPR010619">
    <property type="entry name" value="ThrE-like_N"/>
</dbReference>
<evidence type="ECO:0000256" key="3">
    <source>
        <dbReference type="ARBA" id="ARBA00022692"/>
    </source>
</evidence>
<feature type="transmembrane region" description="Helical" evidence="7">
    <location>
        <begin position="174"/>
        <end position="192"/>
    </location>
</feature>
<dbReference type="RefSeq" id="WP_014967868.1">
    <property type="nucleotide sequence ID" value="NC_018664.1"/>
</dbReference>
<dbReference type="HOGENOM" id="CLU_070277_0_0_9"/>